<gene>
    <name evidence="1" type="ORF">LAZ67_X004004</name>
</gene>
<evidence type="ECO:0000313" key="1">
    <source>
        <dbReference type="EMBL" id="UYV84917.1"/>
    </source>
</evidence>
<proteinExistence type="predicted"/>
<organism evidence="1 2">
    <name type="scientific">Cordylochernes scorpioides</name>
    <dbReference type="NCBI Taxonomy" id="51811"/>
    <lineage>
        <taxon>Eukaryota</taxon>
        <taxon>Metazoa</taxon>
        <taxon>Ecdysozoa</taxon>
        <taxon>Arthropoda</taxon>
        <taxon>Chelicerata</taxon>
        <taxon>Arachnida</taxon>
        <taxon>Pseudoscorpiones</taxon>
        <taxon>Cheliferoidea</taxon>
        <taxon>Chernetidae</taxon>
        <taxon>Cordylochernes</taxon>
    </lineage>
</organism>
<dbReference type="Proteomes" id="UP001235939">
    <property type="component" value="Chromosome X"/>
</dbReference>
<keyword evidence="2" id="KW-1185">Reference proteome</keyword>
<sequence>MSDGREVMFILEQSMDRGTFTQSLKKSSSAEANNRGAIRIRIAAFSMVPEKKLRINIQTMRVWGKGAISAERNTRRWFEKFRNSDTSPGEEEGRGCPSVVEDDYLKPIIETETNKTTRDIAEELNVNESIVVRHLKWVV</sequence>
<protein>
    <submittedName>
        <fullName evidence="1">SETMAR</fullName>
    </submittedName>
</protein>
<evidence type="ECO:0000313" key="2">
    <source>
        <dbReference type="Proteomes" id="UP001235939"/>
    </source>
</evidence>
<name>A0ABY6LXU5_9ARAC</name>
<reference evidence="1 2" key="1">
    <citation type="submission" date="2022-03" db="EMBL/GenBank/DDBJ databases">
        <title>A chromosomal length assembly of Cordylochernes scorpioides.</title>
        <authorList>
            <person name="Zeh D."/>
            <person name="Zeh J."/>
        </authorList>
    </citation>
    <scope>NUCLEOTIDE SEQUENCE [LARGE SCALE GENOMIC DNA]</scope>
    <source>
        <strain evidence="1">IN4F17</strain>
        <tissue evidence="1">Whole Body</tissue>
    </source>
</reference>
<accession>A0ABY6LXU5</accession>
<dbReference type="EMBL" id="CP092886">
    <property type="protein sequence ID" value="UYV84917.1"/>
    <property type="molecule type" value="Genomic_DNA"/>
</dbReference>